<dbReference type="HAMAP" id="MF_01440">
    <property type="entry name" value="CheD"/>
    <property type="match status" value="1"/>
</dbReference>
<dbReference type="EC" id="3.5.1.44" evidence="3"/>
<proteinExistence type="inferred from homology"/>
<dbReference type="AlphaFoldDB" id="A0A2T7US26"/>
<comment type="catalytic activity">
    <reaction evidence="3">
        <text>L-glutaminyl-[protein] + H2O = L-glutamyl-[protein] + NH4(+)</text>
        <dbReference type="Rhea" id="RHEA:16441"/>
        <dbReference type="Rhea" id="RHEA-COMP:10207"/>
        <dbReference type="Rhea" id="RHEA-COMP:10208"/>
        <dbReference type="ChEBI" id="CHEBI:15377"/>
        <dbReference type="ChEBI" id="CHEBI:28938"/>
        <dbReference type="ChEBI" id="CHEBI:29973"/>
        <dbReference type="ChEBI" id="CHEBI:30011"/>
        <dbReference type="EC" id="3.5.1.44"/>
    </reaction>
</comment>
<dbReference type="Gene3D" id="3.30.1330.200">
    <property type="match status" value="1"/>
</dbReference>
<dbReference type="Proteomes" id="UP000244810">
    <property type="component" value="Unassembled WGS sequence"/>
</dbReference>
<reference evidence="5 6" key="1">
    <citation type="journal article" date="2011" name="Syst. Appl. Microbiol.">
        <title>Defluviimonas denitrificans gen. nov., sp. nov., and Pararhodobacter aggregans gen. nov., sp. nov., non-phototrophic Rhodobacteraceae from the biofilter of a marine aquaculture.</title>
        <authorList>
            <person name="Foesel B.U."/>
            <person name="Drake H.L."/>
            <person name="Schramm A."/>
        </authorList>
    </citation>
    <scope>NUCLEOTIDE SEQUENCE [LARGE SCALE GENOMIC DNA]</scope>
    <source>
        <strain evidence="5 6">D1-19</strain>
    </source>
</reference>
<comment type="caution">
    <text evidence="5">The sequence shown here is derived from an EMBL/GenBank/DDBJ whole genome shotgun (WGS) entry which is preliminary data.</text>
</comment>
<evidence type="ECO:0000313" key="5">
    <source>
        <dbReference type="EMBL" id="PVE47517.1"/>
    </source>
</evidence>
<name>A0A2T7US26_9RHOB</name>
<accession>A0A2T7US26</accession>
<dbReference type="OrthoDB" id="9807202at2"/>
<evidence type="ECO:0000313" key="6">
    <source>
        <dbReference type="Proteomes" id="UP000244810"/>
    </source>
</evidence>
<dbReference type="SUPFAM" id="SSF64438">
    <property type="entry name" value="CNF1/YfiH-like putative cysteine hydrolases"/>
    <property type="match status" value="1"/>
</dbReference>
<feature type="region of interest" description="Disordered" evidence="4">
    <location>
        <begin position="165"/>
        <end position="188"/>
    </location>
</feature>
<dbReference type="EMBL" id="QDDR01000005">
    <property type="protein sequence ID" value="PVE47517.1"/>
    <property type="molecule type" value="Genomic_DNA"/>
</dbReference>
<dbReference type="PANTHER" id="PTHR35147">
    <property type="entry name" value="CHEMORECEPTOR GLUTAMINE DEAMIDASE CHED-RELATED"/>
    <property type="match status" value="1"/>
</dbReference>
<evidence type="ECO:0000256" key="3">
    <source>
        <dbReference type="HAMAP-Rule" id="MF_01440"/>
    </source>
</evidence>
<feature type="compositionally biased region" description="Pro residues" evidence="4">
    <location>
        <begin position="168"/>
        <end position="178"/>
    </location>
</feature>
<evidence type="ECO:0000256" key="2">
    <source>
        <dbReference type="ARBA" id="ARBA00022801"/>
    </source>
</evidence>
<dbReference type="GO" id="GO:0006935">
    <property type="term" value="P:chemotaxis"/>
    <property type="evidence" value="ECO:0007669"/>
    <property type="project" value="UniProtKB-UniRule"/>
</dbReference>
<dbReference type="RefSeq" id="WP_107753981.1">
    <property type="nucleotide sequence ID" value="NZ_JBLWSZ010000002.1"/>
</dbReference>
<comment type="similarity">
    <text evidence="3">Belongs to the CheD family.</text>
</comment>
<keyword evidence="1 3" id="KW-0145">Chemotaxis</keyword>
<protein>
    <recommendedName>
        <fullName evidence="3">Probable chemoreceptor glutamine deamidase CheD</fullName>
        <ecNumber evidence="3">3.5.1.44</ecNumber>
    </recommendedName>
</protein>
<organism evidence="5 6">
    <name type="scientific">Pararhodobacter aggregans</name>
    <dbReference type="NCBI Taxonomy" id="404875"/>
    <lineage>
        <taxon>Bacteria</taxon>
        <taxon>Pseudomonadati</taxon>
        <taxon>Pseudomonadota</taxon>
        <taxon>Alphaproteobacteria</taxon>
        <taxon>Rhodobacterales</taxon>
        <taxon>Paracoccaceae</taxon>
        <taxon>Pararhodobacter</taxon>
    </lineage>
</organism>
<dbReference type="InterPro" id="IPR005659">
    <property type="entry name" value="Chemorcpt_Glu_NH3ase_CheD"/>
</dbReference>
<keyword evidence="6" id="KW-1185">Reference proteome</keyword>
<dbReference type="InterPro" id="IPR038592">
    <property type="entry name" value="CheD-like_sf"/>
</dbReference>
<comment type="function">
    <text evidence="3">Probably deamidates glutamine residues to glutamate on methyl-accepting chemotaxis receptors (MCPs), playing an important role in chemotaxis.</text>
</comment>
<dbReference type="Pfam" id="PF03975">
    <property type="entry name" value="CheD"/>
    <property type="match status" value="1"/>
</dbReference>
<dbReference type="GO" id="GO:0050568">
    <property type="term" value="F:protein-glutamine glutaminase activity"/>
    <property type="evidence" value="ECO:0007669"/>
    <property type="project" value="UniProtKB-UniRule"/>
</dbReference>
<dbReference type="PANTHER" id="PTHR35147:SF2">
    <property type="entry name" value="CHEMORECEPTOR GLUTAMINE DEAMIDASE CHED-RELATED"/>
    <property type="match status" value="1"/>
</dbReference>
<sequence>MSPSKHSWPEGYSTHVVPVIRGEFLVSDDPDVVLSTVLGSCVSVCLFDPNFGIGGMNHYLLADASEGEATSLKYGANAMELLINNMLKRGASRARLQAKVFGGSRMSGRFADIGPRNVEFALRYLAAEEFPVVGRDLGGAEARRVNFHPATGKARVVHVTGTVEPAIAAPPPPRPSARPTPAGGVTLF</sequence>
<dbReference type="InterPro" id="IPR011324">
    <property type="entry name" value="Cytotoxic_necrot_fac-like_cat"/>
</dbReference>
<evidence type="ECO:0000256" key="1">
    <source>
        <dbReference type="ARBA" id="ARBA00022500"/>
    </source>
</evidence>
<dbReference type="CDD" id="cd16352">
    <property type="entry name" value="CheD"/>
    <property type="match status" value="1"/>
</dbReference>
<keyword evidence="2 3" id="KW-0378">Hydrolase</keyword>
<evidence type="ECO:0000256" key="4">
    <source>
        <dbReference type="SAM" id="MobiDB-lite"/>
    </source>
</evidence>
<gene>
    <name evidence="3" type="primary">cheD</name>
    <name evidence="5" type="ORF">DDE23_11810</name>
</gene>